<gene>
    <name evidence="3" type="ordered locus">Saut_0753</name>
</gene>
<evidence type="ECO:0000259" key="2">
    <source>
        <dbReference type="Pfam" id="PF03190"/>
    </source>
</evidence>
<feature type="domain" description="Spermatogenesis-associated protein 20-like TRX" evidence="2">
    <location>
        <begin position="20"/>
        <end position="81"/>
    </location>
</feature>
<dbReference type="InterPro" id="IPR004879">
    <property type="entry name" value="Ssp411-like_TRX"/>
</dbReference>
<dbReference type="Proteomes" id="UP000007803">
    <property type="component" value="Chromosome"/>
</dbReference>
<dbReference type="PANTHER" id="PTHR15337">
    <property type="entry name" value="ANTERIOR GRADIENT PROTEIN-RELATED"/>
    <property type="match status" value="1"/>
</dbReference>
<dbReference type="OrthoDB" id="5334769at2"/>
<accession>E0UQS1</accession>
<protein>
    <recommendedName>
        <fullName evidence="2">Spermatogenesis-associated protein 20-like TRX domain-containing protein</fullName>
    </recommendedName>
</protein>
<dbReference type="KEGG" id="sua:Saut_0753"/>
<dbReference type="EMBL" id="CP002205">
    <property type="protein sequence ID" value="ADN08802.1"/>
    <property type="molecule type" value="Genomic_DNA"/>
</dbReference>
<organism evidence="3 4">
    <name type="scientific">Sulfurimonas autotrophica (strain ATCC BAA-671 / DSM 16294 / JCM 11897 / OK10)</name>
    <dbReference type="NCBI Taxonomy" id="563040"/>
    <lineage>
        <taxon>Bacteria</taxon>
        <taxon>Pseudomonadati</taxon>
        <taxon>Campylobacterota</taxon>
        <taxon>Epsilonproteobacteria</taxon>
        <taxon>Campylobacterales</taxon>
        <taxon>Sulfurimonadaceae</taxon>
        <taxon>Sulfurimonas</taxon>
    </lineage>
</organism>
<dbReference type="HOGENOM" id="CLU_090389_8_4_7"/>
<evidence type="ECO:0000256" key="1">
    <source>
        <dbReference type="ARBA" id="ARBA00022729"/>
    </source>
</evidence>
<dbReference type="Pfam" id="PF03190">
    <property type="entry name" value="Thioredox_DsbH"/>
    <property type="match status" value="1"/>
</dbReference>
<evidence type="ECO:0000313" key="3">
    <source>
        <dbReference type="EMBL" id="ADN08802.1"/>
    </source>
</evidence>
<keyword evidence="1" id="KW-0732">Signal</keyword>
<dbReference type="InterPro" id="IPR051099">
    <property type="entry name" value="AGR/TXD"/>
</dbReference>
<evidence type="ECO:0000313" key="4">
    <source>
        <dbReference type="Proteomes" id="UP000007803"/>
    </source>
</evidence>
<dbReference type="PANTHER" id="PTHR15337:SF11">
    <property type="entry name" value="THIOREDOXIN DOMAIN-CONTAINING PROTEIN"/>
    <property type="match status" value="1"/>
</dbReference>
<dbReference type="Gene3D" id="3.40.30.10">
    <property type="entry name" value="Glutaredoxin"/>
    <property type="match status" value="1"/>
</dbReference>
<dbReference type="STRING" id="563040.Saut_0753"/>
<dbReference type="SUPFAM" id="SSF52833">
    <property type="entry name" value="Thioredoxin-like"/>
    <property type="match status" value="1"/>
</dbReference>
<keyword evidence="4" id="KW-1185">Reference proteome</keyword>
<proteinExistence type="predicted"/>
<dbReference type="InterPro" id="IPR036249">
    <property type="entry name" value="Thioredoxin-like_sf"/>
</dbReference>
<reference evidence="4" key="1">
    <citation type="journal article" date="2010" name="Stand. Genomic Sci.">
        <title>Complete genome sequence of Sulfurimonas autotrophica type strain (OK10).</title>
        <authorList>
            <person name="Sikorski J."/>
            <person name="Munk C."/>
            <person name="Lapidus A."/>
            <person name="Djao O."/>
            <person name="Lucas S."/>
            <person name="Glavina Del Rio T."/>
            <person name="Nolan M."/>
            <person name="Tice H."/>
            <person name="Han C."/>
            <person name="Cheng J."/>
            <person name="Tapia R."/>
            <person name="Goodwin L."/>
            <person name="Pitluck S."/>
            <person name="Liolios K."/>
            <person name="Ivanova N."/>
            <person name="Mavromatis K."/>
            <person name="Mikhailova N."/>
            <person name="Pati A."/>
            <person name="Sims D."/>
            <person name="Meincke L."/>
            <person name="Brettin T."/>
            <person name="Detter J."/>
            <person name="Chen A."/>
            <person name="Palaniappan K."/>
            <person name="Land M."/>
            <person name="Hauser L."/>
            <person name="Chang Y."/>
            <person name="Jeffries C."/>
            <person name="Rohde M."/>
            <person name="Lang E."/>
            <person name="Spring S."/>
            <person name="Goker M."/>
            <person name="Woyke T."/>
            <person name="Bristow J."/>
            <person name="Eisen J."/>
            <person name="Markowitz V."/>
            <person name="Hugenholtz P."/>
            <person name="Kyrpides N."/>
            <person name="Klenk H."/>
        </authorList>
    </citation>
    <scope>NUCLEOTIDE SEQUENCE [LARGE SCALE GENOMIC DNA]</scope>
    <source>
        <strain evidence="4">ATCC BAA-671 / DSM 16294 / JCM 11897 / OK10</strain>
    </source>
</reference>
<sequence length="143" mass="16916">MKFILMLFLLSEMIFGAELKWPCDYSKALLTAKKEHKLVYVLIVSDTCRWCEKFENTTLQNKKIKERVNQEFVTVLLSRDRHFIPKGFKVSPVPRHYFVDAEGNILYSSLGYRDEELFDSFMDNAQENYIKLKDQNDETSTNK</sequence>
<dbReference type="eggNOG" id="COG1331">
    <property type="taxonomic scope" value="Bacteria"/>
</dbReference>
<name>E0UQS1_SULAO</name>
<dbReference type="AlphaFoldDB" id="E0UQS1"/>
<dbReference type="RefSeq" id="WP_013326558.1">
    <property type="nucleotide sequence ID" value="NC_014506.1"/>
</dbReference>